<dbReference type="GO" id="GO:0004722">
    <property type="term" value="F:protein serine/threonine phosphatase activity"/>
    <property type="evidence" value="ECO:0007669"/>
    <property type="project" value="InterPro"/>
</dbReference>
<proteinExistence type="predicted"/>
<organism evidence="2 3">
    <name type="scientific">Ruminococcus albus 8</name>
    <dbReference type="NCBI Taxonomy" id="246199"/>
    <lineage>
        <taxon>Bacteria</taxon>
        <taxon>Bacillati</taxon>
        <taxon>Bacillota</taxon>
        <taxon>Clostridia</taxon>
        <taxon>Eubacteriales</taxon>
        <taxon>Oscillospiraceae</taxon>
        <taxon>Ruminococcus</taxon>
    </lineage>
</organism>
<dbReference type="Pfam" id="PF13672">
    <property type="entry name" value="PP2C_2"/>
    <property type="match status" value="1"/>
</dbReference>
<dbReference type="RefSeq" id="WP_002851250.1">
    <property type="nucleotide sequence ID" value="NZ_ADKM02000100.1"/>
</dbReference>
<dbReference type="SUPFAM" id="SSF81606">
    <property type="entry name" value="PP2C-like"/>
    <property type="match status" value="1"/>
</dbReference>
<dbReference type="Gene3D" id="3.60.40.10">
    <property type="entry name" value="PPM-type phosphatase domain"/>
    <property type="match status" value="1"/>
</dbReference>
<dbReference type="InterPro" id="IPR001932">
    <property type="entry name" value="PPM-type_phosphatase-like_dom"/>
</dbReference>
<feature type="domain" description="PPM-type phosphatase" evidence="1">
    <location>
        <begin position="2"/>
        <end position="242"/>
    </location>
</feature>
<dbReference type="Proteomes" id="UP000004259">
    <property type="component" value="Unassembled WGS sequence"/>
</dbReference>
<reference evidence="2 3" key="1">
    <citation type="submission" date="2011-02" db="EMBL/GenBank/DDBJ databases">
        <authorList>
            <person name="Nelson K.E."/>
            <person name="Sutton G."/>
            <person name="Torralba M."/>
            <person name="Durkin S."/>
            <person name="Harkins D."/>
            <person name="Montgomery R."/>
            <person name="Ziemer C."/>
            <person name="Klaassens E."/>
            <person name="Ocuiv P."/>
            <person name="Morrison M."/>
        </authorList>
    </citation>
    <scope>NUCLEOTIDE SEQUENCE [LARGE SCALE GENOMIC DNA]</scope>
    <source>
        <strain evidence="2 3">8</strain>
    </source>
</reference>
<dbReference type="NCBIfam" id="NF033484">
    <property type="entry name" value="Stp1_PP2C_phos"/>
    <property type="match status" value="1"/>
</dbReference>
<dbReference type="STRING" id="246199.CUS_5817"/>
<dbReference type="InterPro" id="IPR036457">
    <property type="entry name" value="PPM-type-like_dom_sf"/>
</dbReference>
<comment type="caution">
    <text evidence="2">The sequence shown here is derived from an EMBL/GenBank/DDBJ whole genome shotgun (WGS) entry which is preliminary data.</text>
</comment>
<dbReference type="eggNOG" id="COG0631">
    <property type="taxonomic scope" value="Bacteria"/>
</dbReference>
<dbReference type="EMBL" id="ADKM02000100">
    <property type="protein sequence ID" value="EGC02270.1"/>
    <property type="molecule type" value="Genomic_DNA"/>
</dbReference>
<evidence type="ECO:0000313" key="2">
    <source>
        <dbReference type="EMBL" id="EGC02270.1"/>
    </source>
</evidence>
<gene>
    <name evidence="2" type="ORF">CUS_5817</name>
</gene>
<dbReference type="PROSITE" id="PS51746">
    <property type="entry name" value="PPM_2"/>
    <property type="match status" value="1"/>
</dbReference>
<dbReference type="SMART" id="SM00331">
    <property type="entry name" value="PP2C_SIG"/>
    <property type="match status" value="1"/>
</dbReference>
<evidence type="ECO:0000259" key="1">
    <source>
        <dbReference type="PROSITE" id="PS51746"/>
    </source>
</evidence>
<dbReference type="OrthoDB" id="9801841at2"/>
<accession>E9SEQ8</accession>
<name>E9SEQ8_RUMAL</name>
<keyword evidence="3" id="KW-1185">Reference proteome</keyword>
<sequence length="242" mass="26327">MFLAYGTDIGLNREENQDRVRVEPLGDNICIAAVCDGMGGAASGGVASQLAVDRFIGRVQENFRPQMNDNSIRNLLLNAVHYANTCVYEKSIEDIDKNGMGTTCVAALVIERRVYVVNVGDSRAYLLNKDGISQITTDHTYVETLVQSGKITAEAARIHPMRNVITRAVGVEPDVEVDYFECSESDNFAVVLCSDGLSGYCSEEFIYCTVFGNNLDDAVRALIDHSNEGGGRDNITVAIIAN</sequence>
<dbReference type="InterPro" id="IPR015655">
    <property type="entry name" value="PP2C"/>
</dbReference>
<dbReference type="AlphaFoldDB" id="E9SEQ8"/>
<dbReference type="PANTHER" id="PTHR47992">
    <property type="entry name" value="PROTEIN PHOSPHATASE"/>
    <property type="match status" value="1"/>
</dbReference>
<dbReference type="SMART" id="SM00332">
    <property type="entry name" value="PP2Cc"/>
    <property type="match status" value="1"/>
</dbReference>
<protein>
    <submittedName>
        <fullName evidence="2">Putative serine/threonine phosphatase stp</fullName>
    </submittedName>
</protein>
<dbReference type="CDD" id="cd00143">
    <property type="entry name" value="PP2Cc"/>
    <property type="match status" value="1"/>
</dbReference>
<evidence type="ECO:0000313" key="3">
    <source>
        <dbReference type="Proteomes" id="UP000004259"/>
    </source>
</evidence>